<protein>
    <submittedName>
        <fullName evidence="1">Uncharacterized protein</fullName>
    </submittedName>
</protein>
<dbReference type="PANTHER" id="PTHR42749:SF8">
    <property type="entry name" value="HSP70 FAMILY PROTEIN (AFU_ORTHOLOGUE AFUA_3G13740)"/>
    <property type="match status" value="1"/>
</dbReference>
<evidence type="ECO:0000313" key="2">
    <source>
        <dbReference type="Proteomes" id="UP000799777"/>
    </source>
</evidence>
<dbReference type="OrthoDB" id="2963168at2759"/>
<evidence type="ECO:0000313" key="1">
    <source>
        <dbReference type="EMBL" id="KAF2025869.1"/>
    </source>
</evidence>
<dbReference type="PANTHER" id="PTHR42749">
    <property type="entry name" value="CELL SHAPE-DETERMINING PROTEIN MREB"/>
    <property type="match status" value="1"/>
</dbReference>
<reference evidence="1" key="1">
    <citation type="journal article" date="2020" name="Stud. Mycol.">
        <title>101 Dothideomycetes genomes: a test case for predicting lifestyles and emergence of pathogens.</title>
        <authorList>
            <person name="Haridas S."/>
            <person name="Albert R."/>
            <person name="Binder M."/>
            <person name="Bloem J."/>
            <person name="Labutti K."/>
            <person name="Salamov A."/>
            <person name="Andreopoulos B."/>
            <person name="Baker S."/>
            <person name="Barry K."/>
            <person name="Bills G."/>
            <person name="Bluhm B."/>
            <person name="Cannon C."/>
            <person name="Castanera R."/>
            <person name="Culley D."/>
            <person name="Daum C."/>
            <person name="Ezra D."/>
            <person name="Gonzalez J."/>
            <person name="Henrissat B."/>
            <person name="Kuo A."/>
            <person name="Liang C."/>
            <person name="Lipzen A."/>
            <person name="Lutzoni F."/>
            <person name="Magnuson J."/>
            <person name="Mondo S."/>
            <person name="Nolan M."/>
            <person name="Ohm R."/>
            <person name="Pangilinan J."/>
            <person name="Park H.-J."/>
            <person name="Ramirez L."/>
            <person name="Alfaro M."/>
            <person name="Sun H."/>
            <person name="Tritt A."/>
            <person name="Yoshinaga Y."/>
            <person name="Zwiers L.-H."/>
            <person name="Turgeon B."/>
            <person name="Goodwin S."/>
            <person name="Spatafora J."/>
            <person name="Crous P."/>
            <person name="Grigoriev I."/>
        </authorList>
    </citation>
    <scope>NUCLEOTIDE SEQUENCE</scope>
    <source>
        <strain evidence="1">CBS 110217</strain>
    </source>
</reference>
<organism evidence="1 2">
    <name type="scientific">Setomelanomma holmii</name>
    <dbReference type="NCBI Taxonomy" id="210430"/>
    <lineage>
        <taxon>Eukaryota</taxon>
        <taxon>Fungi</taxon>
        <taxon>Dikarya</taxon>
        <taxon>Ascomycota</taxon>
        <taxon>Pezizomycotina</taxon>
        <taxon>Dothideomycetes</taxon>
        <taxon>Pleosporomycetidae</taxon>
        <taxon>Pleosporales</taxon>
        <taxon>Pleosporineae</taxon>
        <taxon>Phaeosphaeriaceae</taxon>
        <taxon>Setomelanomma</taxon>
    </lineage>
</organism>
<sequence length="619" mass="69636">MNNFRGSVTNFLHLTLTTIIDHARWSVAIDFGTTFTTIAFKKGDWSAEMVLTVEGFLVIDIPVATELRDIQHDQYGTATPPMLYGYQITRKLEASEQMGNKSGIVTKAKLLLDESPQLRQLRKALTEVLKLLKKEKLIKKDEDVIELLLVCFLQHTKKILAHDYGFLEVTLAVPVCWSARAVAAMNGCLQAAMKTVQLGTGENNVPNIFIVNEAEAATTNALSVQHVELDRDETFVLLDCGGGTTDVGMYKIAHDLPFRLGEEVTHPKGAICGSSDLNERFRHFAVLHLDEQKGKLEDVETGITIHNIIESEMMHYFESDVKRAYDPNDVDGYHFRLRGLRKSTKNPRLQNGMFVISPADLQAIFQESLDKIDSLMLAQLKYVRTKHTVVKKVVLAGGFGDSPALQAYLRASLNTVNTQHGTKVELVVNPKTYSAPGVAVGGLVRAMNKENGPRRVPYRSIGIIYHVPDDLSYGCSAEEYFMRTLKWLIKVGEGELEPMHTITFESMHQFSPDDSRWIAREELYASDTCNEDYFTRSHKKNIGKTSKFGHVEFDVTHLKSRIELFDEEWYEVVLRIELLVIDRNLQFTAYWPANSENATAIQGSQTSFDMSTAFKPGTA</sequence>
<gene>
    <name evidence="1" type="ORF">EK21DRAFT_103649</name>
</gene>
<keyword evidence="2" id="KW-1185">Reference proteome</keyword>
<dbReference type="EMBL" id="ML978255">
    <property type="protein sequence ID" value="KAF2025869.1"/>
    <property type="molecule type" value="Genomic_DNA"/>
</dbReference>
<dbReference type="CDD" id="cd10170">
    <property type="entry name" value="ASKHA_NBD_HSP70"/>
    <property type="match status" value="1"/>
</dbReference>
<dbReference type="AlphaFoldDB" id="A0A9P4H230"/>
<proteinExistence type="predicted"/>
<dbReference type="Proteomes" id="UP000799777">
    <property type="component" value="Unassembled WGS sequence"/>
</dbReference>
<dbReference type="Gene3D" id="3.30.420.40">
    <property type="match status" value="2"/>
</dbReference>
<accession>A0A9P4H230</accession>
<dbReference type="Gene3D" id="3.90.640.10">
    <property type="entry name" value="Actin, Chain A, domain 4"/>
    <property type="match status" value="1"/>
</dbReference>
<name>A0A9P4H230_9PLEO</name>
<comment type="caution">
    <text evidence="1">The sequence shown here is derived from an EMBL/GenBank/DDBJ whole genome shotgun (WGS) entry which is preliminary data.</text>
</comment>
<dbReference type="InterPro" id="IPR043129">
    <property type="entry name" value="ATPase_NBD"/>
</dbReference>
<dbReference type="SUPFAM" id="SSF53067">
    <property type="entry name" value="Actin-like ATPase domain"/>
    <property type="match status" value="2"/>
</dbReference>